<protein>
    <submittedName>
        <fullName evidence="1">Predicted protein</fullName>
    </submittedName>
</protein>
<dbReference type="AlphaFoldDB" id="B0DNP5"/>
<name>B0DNP5_LACBS</name>
<dbReference type="RefSeq" id="XP_001885543.1">
    <property type="nucleotide sequence ID" value="XM_001885508.1"/>
</dbReference>
<dbReference type="Proteomes" id="UP000001194">
    <property type="component" value="Unassembled WGS sequence"/>
</dbReference>
<gene>
    <name evidence="1" type="ORF">LACBIDRAFT_306783</name>
</gene>
<dbReference type="HOGENOM" id="CLU_2455122_0_0_1"/>
<proteinExistence type="predicted"/>
<keyword evidence="2" id="KW-1185">Reference proteome</keyword>
<dbReference type="KEGG" id="lbc:LACBIDRAFT_306783"/>
<dbReference type="InParanoid" id="B0DNP5"/>
<reference evidence="1 2" key="1">
    <citation type="journal article" date="2008" name="Nature">
        <title>The genome of Laccaria bicolor provides insights into mycorrhizal symbiosis.</title>
        <authorList>
            <person name="Martin F."/>
            <person name="Aerts A."/>
            <person name="Ahren D."/>
            <person name="Brun A."/>
            <person name="Danchin E.G.J."/>
            <person name="Duchaussoy F."/>
            <person name="Gibon J."/>
            <person name="Kohler A."/>
            <person name="Lindquist E."/>
            <person name="Pereda V."/>
            <person name="Salamov A."/>
            <person name="Shapiro H.J."/>
            <person name="Wuyts J."/>
            <person name="Blaudez D."/>
            <person name="Buee M."/>
            <person name="Brokstein P."/>
            <person name="Canbaeck B."/>
            <person name="Cohen D."/>
            <person name="Courty P.E."/>
            <person name="Coutinho P.M."/>
            <person name="Delaruelle C."/>
            <person name="Detter J.C."/>
            <person name="Deveau A."/>
            <person name="DiFazio S."/>
            <person name="Duplessis S."/>
            <person name="Fraissinet-Tachet L."/>
            <person name="Lucic E."/>
            <person name="Frey-Klett P."/>
            <person name="Fourrey C."/>
            <person name="Feussner I."/>
            <person name="Gay G."/>
            <person name="Grimwood J."/>
            <person name="Hoegger P.J."/>
            <person name="Jain P."/>
            <person name="Kilaru S."/>
            <person name="Labbe J."/>
            <person name="Lin Y.C."/>
            <person name="Legue V."/>
            <person name="Le Tacon F."/>
            <person name="Marmeisse R."/>
            <person name="Melayah D."/>
            <person name="Montanini B."/>
            <person name="Muratet M."/>
            <person name="Nehls U."/>
            <person name="Niculita-Hirzel H."/>
            <person name="Oudot-Le Secq M.P."/>
            <person name="Peter M."/>
            <person name="Quesneville H."/>
            <person name="Rajashekar B."/>
            <person name="Reich M."/>
            <person name="Rouhier N."/>
            <person name="Schmutz J."/>
            <person name="Yin T."/>
            <person name="Chalot M."/>
            <person name="Henrissat B."/>
            <person name="Kuees U."/>
            <person name="Lucas S."/>
            <person name="Van de Peer Y."/>
            <person name="Podila G.K."/>
            <person name="Polle A."/>
            <person name="Pukkila P.J."/>
            <person name="Richardson P.M."/>
            <person name="Rouze P."/>
            <person name="Sanders I.R."/>
            <person name="Stajich J.E."/>
            <person name="Tunlid A."/>
            <person name="Tuskan G."/>
            <person name="Grigoriev I.V."/>
        </authorList>
    </citation>
    <scope>NUCLEOTIDE SEQUENCE [LARGE SCALE GENOMIC DNA]</scope>
    <source>
        <strain evidence="2">S238N-H82 / ATCC MYA-4686</strain>
    </source>
</reference>
<organism evidence="2">
    <name type="scientific">Laccaria bicolor (strain S238N-H82 / ATCC MYA-4686)</name>
    <name type="common">Bicoloured deceiver</name>
    <name type="synonym">Laccaria laccata var. bicolor</name>
    <dbReference type="NCBI Taxonomy" id="486041"/>
    <lineage>
        <taxon>Eukaryota</taxon>
        <taxon>Fungi</taxon>
        <taxon>Dikarya</taxon>
        <taxon>Basidiomycota</taxon>
        <taxon>Agaricomycotina</taxon>
        <taxon>Agaricomycetes</taxon>
        <taxon>Agaricomycetidae</taxon>
        <taxon>Agaricales</taxon>
        <taxon>Agaricineae</taxon>
        <taxon>Hydnangiaceae</taxon>
        <taxon>Laccaria</taxon>
    </lineage>
</organism>
<dbReference type="GeneID" id="6081248"/>
<evidence type="ECO:0000313" key="2">
    <source>
        <dbReference type="Proteomes" id="UP000001194"/>
    </source>
</evidence>
<evidence type="ECO:0000313" key="1">
    <source>
        <dbReference type="EMBL" id="EDR03690.1"/>
    </source>
</evidence>
<sequence length="89" mass="10569">MEKLRRKFNQRFLLRLFWTLFYRRQQLGIVDKGVSCRAGLLDNLGRAFIKLQKCPSLNQALPKIRCSIKNTTVWRDRTPINVVPSLYKM</sequence>
<accession>B0DNP5</accession>
<dbReference type="EMBL" id="DS547122">
    <property type="protein sequence ID" value="EDR03690.1"/>
    <property type="molecule type" value="Genomic_DNA"/>
</dbReference>